<keyword evidence="2" id="KW-1185">Reference proteome</keyword>
<dbReference type="Proteomes" id="UP001589645">
    <property type="component" value="Unassembled WGS sequence"/>
</dbReference>
<comment type="caution">
    <text evidence="1">The sequence shown here is derived from an EMBL/GenBank/DDBJ whole genome shotgun (WGS) entry which is preliminary data.</text>
</comment>
<dbReference type="EMBL" id="JBHMEP010000001">
    <property type="protein sequence ID" value="MFB9133578.1"/>
    <property type="molecule type" value="Genomic_DNA"/>
</dbReference>
<evidence type="ECO:0000313" key="2">
    <source>
        <dbReference type="Proteomes" id="UP001589645"/>
    </source>
</evidence>
<accession>A0ABV5HH83</accession>
<protein>
    <submittedName>
        <fullName evidence="1">Integrase</fullName>
    </submittedName>
</protein>
<reference evidence="1 2" key="1">
    <citation type="submission" date="2024-09" db="EMBL/GenBank/DDBJ databases">
        <authorList>
            <person name="Sun Q."/>
            <person name="Mori K."/>
        </authorList>
    </citation>
    <scope>NUCLEOTIDE SEQUENCE [LARGE SCALE GENOMIC DNA]</scope>
    <source>
        <strain evidence="1 2">CECT 8064</strain>
    </source>
</reference>
<gene>
    <name evidence="1" type="ORF">ACFFUV_01165</name>
</gene>
<sequence length="796" mass="91546">MSLTLIDNVVNGSLKLSEMTKEELTNLHEFSVANGDFRALKIATNNVTGLYDYNERKPYWLLNDFMDPIWYIEIQNGNEKPFCKKIEWDVVILDDGLQLTNIKHIPLLIAFKYWITATDNPLENSGKLRKGRTVYQSILKVTALINAFLIYGENINISSRHLSCLSDDFLMALMTKLAEEGDITNGIYDYNNQVKEYLKQNIILVDENESAKFAVENPYITRKLLDEEQSLGLSLEERIKACYWLNTVGYYISHTKSGKLAQKPQGNSEHLFWHIYKGKIIPFDFSTACIEELKLSEEVEQKEFKPVPNRDVSEGMSKDVIKQYIHSLKLLNVVHAKNGVSQFSTGTMKRLTPARINEHVRLKKAGRYKTLPPRLVFDLIRDCYEFTKLNQDAILGSVLSVLKEAVTKSTGKNSNPNYIYPGCKGHNPEEPRTERAAWVKKEALNFVDSSLLDMGVKSLSVSPSEVHLFKKRRNNEGLFDLYGVLIGSIQTLTGVIMAKRQDELSSLKSYGNLSPNLDPSSKEGKNTDYFLIAKLKKSGNGGKHSQNTTIKRPIPRSFALIIWKLEQFNFAANNFGLSKNTLSLFPNLNKKTFKLEKIDNNLYNNYLDLICDYFETPVVEYENGELRRYYIRQHQLRRFFAIVFFWSKGFDHAGMETLRWMLGHTDIQHLYHYITESETGKILNGIKASYIADELGKENLENIHKLAEVLEKRYGVLKENISISTFTAAIDDYSDTDSYQTIPPIDELNKREELEFQILELLEDEVITLEPQFFIIEKNGRKINDFTLMLQVKELN</sequence>
<proteinExistence type="predicted"/>
<organism evidence="1 2">
    <name type="scientific">Vibrio olivae</name>
    <dbReference type="NCBI Taxonomy" id="1243002"/>
    <lineage>
        <taxon>Bacteria</taxon>
        <taxon>Pseudomonadati</taxon>
        <taxon>Pseudomonadota</taxon>
        <taxon>Gammaproteobacteria</taxon>
        <taxon>Vibrionales</taxon>
        <taxon>Vibrionaceae</taxon>
        <taxon>Vibrio</taxon>
    </lineage>
</organism>
<name>A0ABV5HH83_9VIBR</name>
<evidence type="ECO:0000313" key="1">
    <source>
        <dbReference type="EMBL" id="MFB9133578.1"/>
    </source>
</evidence>
<dbReference type="RefSeq" id="WP_390189102.1">
    <property type="nucleotide sequence ID" value="NZ_JBHMEP010000001.1"/>
</dbReference>